<evidence type="ECO:0000256" key="1">
    <source>
        <dbReference type="ARBA" id="ARBA00001936"/>
    </source>
</evidence>
<dbReference type="InterPro" id="IPR019802">
    <property type="entry name" value="GlycHydrolase_4_CS"/>
</dbReference>
<keyword evidence="10" id="KW-0170">Cobalt</keyword>
<evidence type="ECO:0000256" key="5">
    <source>
        <dbReference type="ARBA" id="ARBA00023027"/>
    </source>
</evidence>
<dbReference type="GO" id="GO:0004553">
    <property type="term" value="F:hydrolase activity, hydrolyzing O-glycosyl compounds"/>
    <property type="evidence" value="ECO:0007669"/>
    <property type="project" value="InterPro"/>
</dbReference>
<dbReference type="EMBL" id="QGGH01000011">
    <property type="protein sequence ID" value="PWJ88463.1"/>
    <property type="molecule type" value="Genomic_DNA"/>
</dbReference>
<evidence type="ECO:0000256" key="6">
    <source>
        <dbReference type="ARBA" id="ARBA00023211"/>
    </source>
</evidence>
<evidence type="ECO:0000256" key="10">
    <source>
        <dbReference type="PIRSR" id="PIRSR601088-3"/>
    </source>
</evidence>
<keyword evidence="3 10" id="KW-0479">Metal-binding</keyword>
<evidence type="ECO:0000256" key="2">
    <source>
        <dbReference type="ARBA" id="ARBA00010141"/>
    </source>
</evidence>
<dbReference type="SUPFAM" id="SSF51735">
    <property type="entry name" value="NAD(P)-binding Rossmann-fold domains"/>
    <property type="match status" value="1"/>
</dbReference>
<feature type="site" description="Increases basicity of active site Tyr" evidence="11">
    <location>
        <position position="113"/>
    </location>
</feature>
<comment type="cofactor">
    <cofactor evidence="1">
        <name>Mn(2+)</name>
        <dbReference type="ChEBI" id="CHEBI:29035"/>
    </cofactor>
</comment>
<feature type="binding site" evidence="9">
    <location>
        <position position="151"/>
    </location>
    <ligand>
        <name>substrate</name>
    </ligand>
</feature>
<keyword evidence="5 12" id="KW-0520">NAD</keyword>
<dbReference type="Proteomes" id="UP000245631">
    <property type="component" value="Unassembled WGS sequence"/>
</dbReference>
<evidence type="ECO:0000256" key="4">
    <source>
        <dbReference type="ARBA" id="ARBA00022801"/>
    </source>
</evidence>
<dbReference type="Pfam" id="PF11975">
    <property type="entry name" value="Glyco_hydro_4C"/>
    <property type="match status" value="1"/>
</dbReference>
<dbReference type="GO" id="GO:0046872">
    <property type="term" value="F:metal ion binding"/>
    <property type="evidence" value="ECO:0007669"/>
    <property type="project" value="UniProtKB-KW"/>
</dbReference>
<organism evidence="14 15">
    <name type="scientific">Rhizobium loti</name>
    <name type="common">Mesorhizobium loti</name>
    <dbReference type="NCBI Taxonomy" id="381"/>
    <lineage>
        <taxon>Bacteria</taxon>
        <taxon>Pseudomonadati</taxon>
        <taxon>Pseudomonadota</taxon>
        <taxon>Alphaproteobacteria</taxon>
        <taxon>Hyphomicrobiales</taxon>
        <taxon>Phyllobacteriaceae</taxon>
        <taxon>Mesorhizobium</taxon>
    </lineage>
</organism>
<reference evidence="14 15" key="1">
    <citation type="submission" date="2018-05" db="EMBL/GenBank/DDBJ databases">
        <title>Genomic Encyclopedia of Type Strains, Phase IV (KMG-IV): sequencing the most valuable type-strain genomes for metagenomic binning, comparative biology and taxonomic classification.</title>
        <authorList>
            <person name="Goeker M."/>
        </authorList>
    </citation>
    <scope>NUCLEOTIDE SEQUENCE [LARGE SCALE GENOMIC DNA]</scope>
    <source>
        <strain evidence="14 15">DSM 2626</strain>
    </source>
</reference>
<dbReference type="RefSeq" id="WP_109670562.1">
    <property type="nucleotide sequence ID" value="NZ_QGGH01000011.1"/>
</dbReference>
<dbReference type="GO" id="GO:0016616">
    <property type="term" value="F:oxidoreductase activity, acting on the CH-OH group of donors, NAD or NADP as acceptor"/>
    <property type="evidence" value="ECO:0007669"/>
    <property type="project" value="InterPro"/>
</dbReference>
<comment type="similarity">
    <text evidence="2 12">Belongs to the glycosyl hydrolase 4 family.</text>
</comment>
<comment type="caution">
    <text evidence="14">The sequence shown here is derived from an EMBL/GenBank/DDBJ whole genome shotgun (WGS) entry which is preliminary data.</text>
</comment>
<accession>A0A8E3B2U0</accession>
<dbReference type="PROSITE" id="PS01324">
    <property type="entry name" value="GLYCOSYL_HYDROL_F4"/>
    <property type="match status" value="1"/>
</dbReference>
<evidence type="ECO:0000256" key="9">
    <source>
        <dbReference type="PIRSR" id="PIRSR601088-2"/>
    </source>
</evidence>
<sequence>MARNPKITFIGAGSTVFMKNIVGDVLQRPSLSGATIALMDVNPQRLEESAIVVNKLIATLGVKAKTETHSDQRKALADADFVVVAFQIGGYEPCTVTDFEVPKKYGLRQTIADTLGVGGIMRGLRTVPHLWKVCEDMLAVCPQAIMLQYVNPMAINTWAISEKYPEIRQVGLCHSVQGTAMELAHDLDLPYEEIRYRSAGINHMAFYLNFEHRQPDGSYRDLYPDLVRAYREGRAPKPGWNPRCPNKVRYEMLTRLGYFVTESSEHFAEYTPYFIKEGRPDLIEKYGIPLDEYPKRCIEQIERWKDQAQAYRSAQRIEVEESKEYASSIMNSVWTGEPSVIYGNVRNNGCITSLPRDCAAEVPCLVDASGIQPTYIGDLPPQLTALIRTNINVQELTVRALMSENREHIYHAAMMDPHTAAELDLDQIWSLVDDLLAAHGDWLPGWARKNRKNEAAA</sequence>
<keyword evidence="8 12" id="KW-0326">Glycosidase</keyword>
<dbReference type="CDD" id="cd05297">
    <property type="entry name" value="GH4_alpha_glucosidase_galactosidase"/>
    <property type="match status" value="1"/>
</dbReference>
<evidence type="ECO:0000256" key="8">
    <source>
        <dbReference type="ARBA" id="ARBA00023295"/>
    </source>
</evidence>
<dbReference type="GO" id="GO:0005975">
    <property type="term" value="P:carbohydrate metabolic process"/>
    <property type="evidence" value="ECO:0007669"/>
    <property type="project" value="InterPro"/>
</dbReference>
<dbReference type="InterPro" id="IPR015955">
    <property type="entry name" value="Lactate_DH/Glyco_Ohase_4_C"/>
</dbReference>
<feature type="binding site" evidence="10">
    <location>
        <position position="203"/>
    </location>
    <ligand>
        <name>Mn(2+)</name>
        <dbReference type="ChEBI" id="CHEBI:29035"/>
    </ligand>
</feature>
<dbReference type="SUPFAM" id="SSF56327">
    <property type="entry name" value="LDH C-terminal domain-like"/>
    <property type="match status" value="1"/>
</dbReference>
<comment type="cofactor">
    <cofactor evidence="12">
        <name>NAD(+)</name>
        <dbReference type="ChEBI" id="CHEBI:57540"/>
    </cofactor>
    <text evidence="12">Binds 1 NAD(+) per subunit.</text>
</comment>
<dbReference type="Pfam" id="PF02056">
    <property type="entry name" value="Glyco_hydro_4"/>
    <property type="match status" value="1"/>
</dbReference>
<name>A0A8E3B2U0_RHILI</name>
<evidence type="ECO:0000256" key="11">
    <source>
        <dbReference type="PIRSR" id="PIRSR601088-4"/>
    </source>
</evidence>
<keyword evidence="6 10" id="KW-0464">Manganese</keyword>
<dbReference type="InterPro" id="IPR036291">
    <property type="entry name" value="NAD(P)-bd_dom_sf"/>
</dbReference>
<keyword evidence="4 12" id="KW-0378">Hydrolase</keyword>
<dbReference type="InterPro" id="IPR001088">
    <property type="entry name" value="Glyco_hydro_4"/>
</dbReference>
<dbReference type="PRINTS" id="PR00732">
    <property type="entry name" value="GLHYDRLASE4"/>
</dbReference>
<feature type="domain" description="Glycosyl hydrolase family 4 C-terminal" evidence="13">
    <location>
        <begin position="199"/>
        <end position="419"/>
    </location>
</feature>
<dbReference type="InterPro" id="IPR022616">
    <property type="entry name" value="Glyco_hydro_4_C"/>
</dbReference>
<dbReference type="AlphaFoldDB" id="A0A8E3B2U0"/>
<feature type="binding site" evidence="10">
    <location>
        <position position="173"/>
    </location>
    <ligand>
        <name>Mn(2+)</name>
        <dbReference type="ChEBI" id="CHEBI:29035"/>
    </ligand>
</feature>
<keyword evidence="7" id="KW-0119">Carbohydrate metabolism</keyword>
<dbReference type="PANTHER" id="PTHR32092:SF6">
    <property type="entry name" value="ALPHA-GALACTOSIDASE"/>
    <property type="match status" value="1"/>
</dbReference>
<evidence type="ECO:0000313" key="15">
    <source>
        <dbReference type="Proteomes" id="UP000245631"/>
    </source>
</evidence>
<proteinExistence type="inferred from homology"/>
<protein>
    <submittedName>
        <fullName evidence="14">Alpha-galactosidase</fullName>
    </submittedName>
</protein>
<evidence type="ECO:0000256" key="12">
    <source>
        <dbReference type="RuleBase" id="RU361152"/>
    </source>
</evidence>
<evidence type="ECO:0000256" key="7">
    <source>
        <dbReference type="ARBA" id="ARBA00023277"/>
    </source>
</evidence>
<evidence type="ECO:0000256" key="3">
    <source>
        <dbReference type="ARBA" id="ARBA00022723"/>
    </source>
</evidence>
<dbReference type="NCBIfam" id="NF011657">
    <property type="entry name" value="PRK15076.1"/>
    <property type="match status" value="1"/>
</dbReference>
<dbReference type="InterPro" id="IPR053715">
    <property type="entry name" value="GH4_Enzyme_sf"/>
</dbReference>
<dbReference type="GeneID" id="61054956"/>
<evidence type="ECO:0000259" key="13">
    <source>
        <dbReference type="Pfam" id="PF11975"/>
    </source>
</evidence>
<keyword evidence="10" id="KW-0408">Iron</keyword>
<dbReference type="Gene3D" id="3.90.1820.10">
    <property type="entry name" value="AglA-like glucosidase"/>
    <property type="match status" value="1"/>
</dbReference>
<evidence type="ECO:0000313" key="14">
    <source>
        <dbReference type="EMBL" id="PWJ88463.1"/>
    </source>
</evidence>
<keyword evidence="10" id="KW-0533">Nickel</keyword>
<dbReference type="PANTHER" id="PTHR32092">
    <property type="entry name" value="6-PHOSPHO-BETA-GLUCOSIDASE-RELATED"/>
    <property type="match status" value="1"/>
</dbReference>
<gene>
    <name evidence="14" type="ORF">C8D77_111187</name>
</gene>